<sequence length="147" mass="16761">MAESFKMNNSSSPKLPLVLSEIHDLANPLSTITYDDDIPWTQTQVLGCSEEEARSNNMVEAVTSFIPVNSSTNQQSKTSTDRCESCGKYHQGAICDPNASFQFRIQKQNMQPRYTRRQKLDELQHYDLNKSKFGRDIMENGNEVFES</sequence>
<keyword evidence="2" id="KW-1185">Reference proteome</keyword>
<proteinExistence type="predicted"/>
<evidence type="ECO:0000313" key="2">
    <source>
        <dbReference type="Proteomes" id="UP000746747"/>
    </source>
</evidence>
<evidence type="ECO:0000313" key="1">
    <source>
        <dbReference type="EMBL" id="CAG9538622.1"/>
    </source>
</evidence>
<comment type="caution">
    <text evidence="1">The sequence shown here is derived from an EMBL/GenBank/DDBJ whole genome shotgun (WGS) entry which is preliminary data.</text>
</comment>
<dbReference type="EMBL" id="CAKAEH010001681">
    <property type="protein sequence ID" value="CAG9538622.1"/>
    <property type="molecule type" value="Genomic_DNA"/>
</dbReference>
<reference evidence="1" key="1">
    <citation type="submission" date="2021-09" db="EMBL/GenBank/DDBJ databases">
        <authorList>
            <consortium name="Pathogen Informatics"/>
        </authorList>
    </citation>
    <scope>NUCLEOTIDE SEQUENCE</scope>
</reference>
<dbReference type="OrthoDB" id="5868946at2759"/>
<protein>
    <submittedName>
        <fullName evidence="1">Uncharacterized protein</fullName>
    </submittedName>
</protein>
<name>A0A8J2Q6D1_9BILA</name>
<accession>A0A8J2Q6D1</accession>
<dbReference type="AlphaFoldDB" id="A0A8J2Q6D1"/>
<organism evidence="1 2">
    <name type="scientific">Cercopithifilaria johnstoni</name>
    <dbReference type="NCBI Taxonomy" id="2874296"/>
    <lineage>
        <taxon>Eukaryota</taxon>
        <taxon>Metazoa</taxon>
        <taxon>Ecdysozoa</taxon>
        <taxon>Nematoda</taxon>
        <taxon>Chromadorea</taxon>
        <taxon>Rhabditida</taxon>
        <taxon>Spirurina</taxon>
        <taxon>Spiruromorpha</taxon>
        <taxon>Filarioidea</taxon>
        <taxon>Onchocercidae</taxon>
        <taxon>Cercopithifilaria</taxon>
    </lineage>
</organism>
<dbReference type="Proteomes" id="UP000746747">
    <property type="component" value="Unassembled WGS sequence"/>
</dbReference>
<gene>
    <name evidence="1" type="ORF">CJOHNSTONI_LOCUS8315</name>
</gene>